<proteinExistence type="predicted"/>
<sequence>MSIFKKLACVVAEPLRDARRIVQYASRPALSAPRIRSFLNMLIVGIVVWGIALPVYAQTGLQNPLNSNFSSVPAFIAGALKALAMIALPIITLFLVISGFLFITAQGNQQKLDTAKKNFYFVIIGALLILGAWILATLIAGTISQLTR</sequence>
<feature type="transmembrane region" description="Helical" evidence="1">
    <location>
        <begin position="76"/>
        <end position="103"/>
    </location>
</feature>
<organism evidence="2 3">
    <name type="scientific">Candidatus Kaiserbacteria bacterium RIFCSPLOWO2_01_FULL_54_24</name>
    <dbReference type="NCBI Taxonomy" id="1798515"/>
    <lineage>
        <taxon>Bacteria</taxon>
        <taxon>Candidatus Kaiseribacteriota</taxon>
    </lineage>
</organism>
<name>A0A1F6EV44_9BACT</name>
<feature type="transmembrane region" description="Helical" evidence="1">
    <location>
        <begin position="119"/>
        <end position="143"/>
    </location>
</feature>
<dbReference type="InterPro" id="IPR043993">
    <property type="entry name" value="T4SS_pilin"/>
</dbReference>
<dbReference type="STRING" id="1798515.A3B35_02510"/>
<dbReference type="Pfam" id="PF18895">
    <property type="entry name" value="T4SS_pilin"/>
    <property type="match status" value="1"/>
</dbReference>
<evidence type="ECO:0000313" key="2">
    <source>
        <dbReference type="EMBL" id="OGG77464.1"/>
    </source>
</evidence>
<feature type="transmembrane region" description="Helical" evidence="1">
    <location>
        <begin position="37"/>
        <end position="56"/>
    </location>
</feature>
<evidence type="ECO:0000256" key="1">
    <source>
        <dbReference type="SAM" id="Phobius"/>
    </source>
</evidence>
<keyword evidence="1" id="KW-1133">Transmembrane helix</keyword>
<keyword evidence="1" id="KW-0472">Membrane</keyword>
<comment type="caution">
    <text evidence="2">The sequence shown here is derived from an EMBL/GenBank/DDBJ whole genome shotgun (WGS) entry which is preliminary data.</text>
</comment>
<evidence type="ECO:0000313" key="3">
    <source>
        <dbReference type="Proteomes" id="UP000177215"/>
    </source>
</evidence>
<dbReference type="EMBL" id="MFMC01000016">
    <property type="protein sequence ID" value="OGG77464.1"/>
    <property type="molecule type" value="Genomic_DNA"/>
</dbReference>
<keyword evidence="1" id="KW-0812">Transmembrane</keyword>
<protein>
    <submittedName>
        <fullName evidence="2">Uncharacterized protein</fullName>
    </submittedName>
</protein>
<reference evidence="2 3" key="1">
    <citation type="journal article" date="2016" name="Nat. Commun.">
        <title>Thousands of microbial genomes shed light on interconnected biogeochemical processes in an aquifer system.</title>
        <authorList>
            <person name="Anantharaman K."/>
            <person name="Brown C.T."/>
            <person name="Hug L.A."/>
            <person name="Sharon I."/>
            <person name="Castelle C.J."/>
            <person name="Probst A.J."/>
            <person name="Thomas B.C."/>
            <person name="Singh A."/>
            <person name="Wilkins M.J."/>
            <person name="Karaoz U."/>
            <person name="Brodie E.L."/>
            <person name="Williams K.H."/>
            <person name="Hubbard S.S."/>
            <person name="Banfield J.F."/>
        </authorList>
    </citation>
    <scope>NUCLEOTIDE SEQUENCE [LARGE SCALE GENOMIC DNA]</scope>
</reference>
<dbReference type="Proteomes" id="UP000177215">
    <property type="component" value="Unassembled WGS sequence"/>
</dbReference>
<dbReference type="AlphaFoldDB" id="A0A1F6EV44"/>
<accession>A0A1F6EV44</accession>
<gene>
    <name evidence="2" type="ORF">A3B35_02510</name>
</gene>